<keyword evidence="4" id="KW-0238">DNA-binding</keyword>
<evidence type="ECO:0000256" key="1">
    <source>
        <dbReference type="ARBA" id="ARBA00004123"/>
    </source>
</evidence>
<dbReference type="PROSITE" id="PS00463">
    <property type="entry name" value="ZN2_CY6_FUNGAL_1"/>
    <property type="match status" value="1"/>
</dbReference>
<dbReference type="PANTHER" id="PTHR31845">
    <property type="entry name" value="FINGER DOMAIN PROTEIN, PUTATIVE-RELATED"/>
    <property type="match status" value="1"/>
</dbReference>
<evidence type="ECO:0000256" key="3">
    <source>
        <dbReference type="ARBA" id="ARBA00023015"/>
    </source>
</evidence>
<dbReference type="InterPro" id="IPR036864">
    <property type="entry name" value="Zn2-C6_fun-type_DNA-bd_sf"/>
</dbReference>
<dbReference type="InterPro" id="IPR007219">
    <property type="entry name" value="XnlR_reg_dom"/>
</dbReference>
<reference evidence="10" key="1">
    <citation type="submission" date="2023-03" db="EMBL/GenBank/DDBJ databases">
        <title>Massive genome expansion in bonnet fungi (Mycena s.s.) driven by repeated elements and novel gene families across ecological guilds.</title>
        <authorList>
            <consortium name="Lawrence Berkeley National Laboratory"/>
            <person name="Harder C.B."/>
            <person name="Miyauchi S."/>
            <person name="Viragh M."/>
            <person name="Kuo A."/>
            <person name="Thoen E."/>
            <person name="Andreopoulos B."/>
            <person name="Lu D."/>
            <person name="Skrede I."/>
            <person name="Drula E."/>
            <person name="Henrissat B."/>
            <person name="Morin E."/>
            <person name="Kohler A."/>
            <person name="Barry K."/>
            <person name="LaButti K."/>
            <person name="Morin E."/>
            <person name="Salamov A."/>
            <person name="Lipzen A."/>
            <person name="Mereny Z."/>
            <person name="Hegedus B."/>
            <person name="Baldrian P."/>
            <person name="Stursova M."/>
            <person name="Weitz H."/>
            <person name="Taylor A."/>
            <person name="Grigoriev I.V."/>
            <person name="Nagy L.G."/>
            <person name="Martin F."/>
            <person name="Kauserud H."/>
        </authorList>
    </citation>
    <scope>NUCLEOTIDE SEQUENCE</scope>
    <source>
        <strain evidence="10">CBHHK002</strain>
    </source>
</reference>
<dbReference type="CDD" id="cd00067">
    <property type="entry name" value="GAL4"/>
    <property type="match status" value="1"/>
</dbReference>
<dbReference type="EMBL" id="JARIHO010000023">
    <property type="protein sequence ID" value="KAJ7343558.1"/>
    <property type="molecule type" value="Genomic_DNA"/>
</dbReference>
<dbReference type="Pfam" id="PF04082">
    <property type="entry name" value="Fungal_trans"/>
    <property type="match status" value="1"/>
</dbReference>
<feature type="compositionally biased region" description="Basic residues" evidence="8">
    <location>
        <begin position="24"/>
        <end position="36"/>
    </location>
</feature>
<evidence type="ECO:0000256" key="2">
    <source>
        <dbReference type="ARBA" id="ARBA00022723"/>
    </source>
</evidence>
<dbReference type="GO" id="GO:0000976">
    <property type="term" value="F:transcription cis-regulatory region binding"/>
    <property type="evidence" value="ECO:0007669"/>
    <property type="project" value="TreeGrafter"/>
</dbReference>
<gene>
    <name evidence="10" type="ORF">DFH08DRAFT_873034</name>
</gene>
<dbReference type="GO" id="GO:0008270">
    <property type="term" value="F:zinc ion binding"/>
    <property type="evidence" value="ECO:0007669"/>
    <property type="project" value="InterPro"/>
</dbReference>
<proteinExistence type="predicted"/>
<comment type="subcellular location">
    <subcellularLocation>
        <location evidence="1">Nucleus</location>
    </subcellularLocation>
</comment>
<keyword evidence="7" id="KW-0175">Coiled coil</keyword>
<organism evidence="10 11">
    <name type="scientific">Mycena albidolilacea</name>
    <dbReference type="NCBI Taxonomy" id="1033008"/>
    <lineage>
        <taxon>Eukaryota</taxon>
        <taxon>Fungi</taxon>
        <taxon>Dikarya</taxon>
        <taxon>Basidiomycota</taxon>
        <taxon>Agaricomycotina</taxon>
        <taxon>Agaricomycetes</taxon>
        <taxon>Agaricomycetidae</taxon>
        <taxon>Agaricales</taxon>
        <taxon>Marasmiineae</taxon>
        <taxon>Mycenaceae</taxon>
        <taxon>Mycena</taxon>
    </lineage>
</organism>
<sequence>MSAAQNSSDDSDSFDAETAIRQRTGTKRPSRTRKSKSSGACVHCKSLKVRCEFSPNETVCQRCRAGNYECLARTRKKRKAAPTHEDLQEQAQDQDRQIELLLTQLDQIRATFKMQQLMGGGERSRNLEPRGANMTAELAAVSYFSRAGPSFDRLSTPPIIKCCFLYPAEIMDLFAIYFERVNPFFSILDPDLHGNPADLIWRSPFLFTVICATASRFYTLKPDLYPKAHAFARDAAAKALIDGSTGVDICQAYLILAVYPIPKKKFADDRSWLFMGVAIRMAIALGLNQPPPPLCDERESLNRTRTWLNCYCVDASHAIQFGKVPMLELDDYIARSSRDWYQSSNLNGPFDVHLCAYVSLILLMVEWRIVSAKTKFDIATLAIQTQEKLTNEMAQWVPRFDQDRAIHPLPICVYRGNTTQMITAYLRLVILADGFQHATKRRLSRDSDILRLSIDAARTVIQIALNRLYPTGNLKFAMEANWLYISFASAFLVNLLRPRFLPLVKEDTQRDIVCLVSKLIDVLGSDSIALDGRHTPALYSRFLSSLLAKYNVFPPEDDSAPTDDVKIYRQFGLDRTETPPNVYSWPDIAHSDNVSPHPSDGSDDFLLYQRSGVPDMDLSLNNFIRAVNEGQPSLDIWDPAWNPNRFAVHTGYM</sequence>
<feature type="coiled-coil region" evidence="7">
    <location>
        <begin position="84"/>
        <end position="111"/>
    </location>
</feature>
<evidence type="ECO:0000256" key="5">
    <source>
        <dbReference type="ARBA" id="ARBA00023163"/>
    </source>
</evidence>
<dbReference type="AlphaFoldDB" id="A0AAD6ZXH3"/>
<dbReference type="SUPFAM" id="SSF57701">
    <property type="entry name" value="Zn2/Cys6 DNA-binding domain"/>
    <property type="match status" value="1"/>
</dbReference>
<name>A0AAD6ZXH3_9AGAR</name>
<dbReference type="PANTHER" id="PTHR31845:SF19">
    <property type="entry name" value="TRANSCRIPTION FACTOR DOMAIN-CONTAINING PROTEIN"/>
    <property type="match status" value="1"/>
</dbReference>
<dbReference type="GO" id="GO:0000981">
    <property type="term" value="F:DNA-binding transcription factor activity, RNA polymerase II-specific"/>
    <property type="evidence" value="ECO:0007669"/>
    <property type="project" value="InterPro"/>
</dbReference>
<dbReference type="InterPro" id="IPR001138">
    <property type="entry name" value="Zn2Cys6_DnaBD"/>
</dbReference>
<comment type="caution">
    <text evidence="10">The sequence shown here is derived from an EMBL/GenBank/DDBJ whole genome shotgun (WGS) entry which is preliminary data.</text>
</comment>
<dbReference type="Gene3D" id="4.10.240.10">
    <property type="entry name" value="Zn(2)-C6 fungal-type DNA-binding domain"/>
    <property type="match status" value="1"/>
</dbReference>
<accession>A0AAD6ZXH3</accession>
<keyword evidence="3" id="KW-0805">Transcription regulation</keyword>
<evidence type="ECO:0000256" key="7">
    <source>
        <dbReference type="SAM" id="Coils"/>
    </source>
</evidence>
<feature type="domain" description="Zn(2)-C6 fungal-type" evidence="9">
    <location>
        <begin position="40"/>
        <end position="70"/>
    </location>
</feature>
<keyword evidence="5" id="KW-0804">Transcription</keyword>
<dbReference type="GO" id="GO:0006351">
    <property type="term" value="P:DNA-templated transcription"/>
    <property type="evidence" value="ECO:0007669"/>
    <property type="project" value="InterPro"/>
</dbReference>
<dbReference type="Proteomes" id="UP001218218">
    <property type="component" value="Unassembled WGS sequence"/>
</dbReference>
<dbReference type="InterPro" id="IPR051089">
    <property type="entry name" value="prtT"/>
</dbReference>
<dbReference type="SMART" id="SM00906">
    <property type="entry name" value="Fungal_trans"/>
    <property type="match status" value="1"/>
</dbReference>
<dbReference type="SMART" id="SM00066">
    <property type="entry name" value="GAL4"/>
    <property type="match status" value="1"/>
</dbReference>
<dbReference type="Pfam" id="PF00172">
    <property type="entry name" value="Zn_clus"/>
    <property type="match status" value="1"/>
</dbReference>
<keyword evidence="11" id="KW-1185">Reference proteome</keyword>
<dbReference type="CDD" id="cd12148">
    <property type="entry name" value="fungal_TF_MHR"/>
    <property type="match status" value="1"/>
</dbReference>
<protein>
    <submittedName>
        <fullName evidence="10">Fungal-specific transcription factor domain-containing protein</fullName>
    </submittedName>
</protein>
<evidence type="ECO:0000256" key="8">
    <source>
        <dbReference type="SAM" id="MobiDB-lite"/>
    </source>
</evidence>
<evidence type="ECO:0000259" key="9">
    <source>
        <dbReference type="PROSITE" id="PS00463"/>
    </source>
</evidence>
<evidence type="ECO:0000313" key="11">
    <source>
        <dbReference type="Proteomes" id="UP001218218"/>
    </source>
</evidence>
<keyword evidence="6" id="KW-0539">Nucleus</keyword>
<evidence type="ECO:0000256" key="6">
    <source>
        <dbReference type="ARBA" id="ARBA00023242"/>
    </source>
</evidence>
<keyword evidence="2" id="KW-0479">Metal-binding</keyword>
<evidence type="ECO:0000256" key="4">
    <source>
        <dbReference type="ARBA" id="ARBA00023125"/>
    </source>
</evidence>
<evidence type="ECO:0000313" key="10">
    <source>
        <dbReference type="EMBL" id="KAJ7343558.1"/>
    </source>
</evidence>
<dbReference type="GO" id="GO:0005634">
    <property type="term" value="C:nucleus"/>
    <property type="evidence" value="ECO:0007669"/>
    <property type="project" value="UniProtKB-SubCell"/>
</dbReference>
<feature type="region of interest" description="Disordered" evidence="8">
    <location>
        <begin position="1"/>
        <end position="37"/>
    </location>
</feature>